<geneLocation type="plasmid" evidence="3">
    <name>pva1</name>
</geneLocation>
<accession>A0ABM6Z0X1</accession>
<keyword evidence="2" id="KW-0614">Plasmid</keyword>
<dbReference type="GeneID" id="39681107"/>
<feature type="chain" id="PRO_5045474340" description="TIGR03016 family PEP-CTERM system-associated outer membrane protein" evidence="1">
    <location>
        <begin position="27"/>
        <end position="476"/>
    </location>
</feature>
<organism evidence="2 3">
    <name type="scientific">Vibrio alfacsensis</name>
    <dbReference type="NCBI Taxonomy" id="1074311"/>
    <lineage>
        <taxon>Bacteria</taxon>
        <taxon>Pseudomonadati</taxon>
        <taxon>Pseudomonadota</taxon>
        <taxon>Gammaproteobacteria</taxon>
        <taxon>Vibrionales</taxon>
        <taxon>Vibrionaceae</taxon>
        <taxon>Vibrio</taxon>
    </lineage>
</organism>
<proteinExistence type="predicted"/>
<keyword evidence="1" id="KW-0732">Signal</keyword>
<gene>
    <name evidence="2" type="ORF">D1115_22955</name>
</gene>
<reference evidence="2 3" key="1">
    <citation type="submission" date="2018-08" db="EMBL/GenBank/DDBJ databases">
        <title>Genomic taxonomy of the Vibrionaceae family.</title>
        <authorList>
            <person name="Gomez-Gil B."/>
            <person name="Tanaka M."/>
            <person name="Sawabe T."/>
            <person name="Enciso-Ibarra K."/>
        </authorList>
    </citation>
    <scope>NUCLEOTIDE SEQUENCE [LARGE SCALE GENOMIC DNA]</scope>
    <source>
        <strain evidence="2 3">CAIM 1831</strain>
        <plasmid evidence="3">pva1</plasmid>
    </source>
</reference>
<evidence type="ECO:0000256" key="1">
    <source>
        <dbReference type="SAM" id="SignalP"/>
    </source>
</evidence>
<keyword evidence="3" id="KW-1185">Reference proteome</keyword>
<dbReference type="Proteomes" id="UP000262832">
    <property type="component" value="Plasmid pVa1"/>
</dbReference>
<protein>
    <recommendedName>
        <fullName evidence="4">TIGR03016 family PEP-CTERM system-associated outer membrane protein</fullName>
    </recommendedName>
</protein>
<evidence type="ECO:0000313" key="3">
    <source>
        <dbReference type="Proteomes" id="UP000262832"/>
    </source>
</evidence>
<dbReference type="RefSeq" id="WP_128813619.1">
    <property type="nucleotide sequence ID" value="NZ_CP032095.1"/>
</dbReference>
<sequence>MAKTSNSNSACLFLLISGLAVSGATASEVDLTATASSDLTYSDNIDLTSQGERSGVVSIWSLGAAAVVNGNDGDLSFNYDAYQTLHSVDSSRNELFNELALFANKALYRDNINFSADASITNIAQSIEDNANADIISGDTIETRSLNAQLSYQSNPRGWIDFYASVDGGVTSNEDAIGDNNRFGTDITLQNGTKAKNWFWLTDYSYNRSVARDSDEQNYDYTIEQEVGLQPMKRVSPLIRVYYEGYTDDGGSTVESGSWGPAMRYYWHKRSYFEVGYDFSFHDRDFWRGSFVFNPNSRTLVEFDYTRRFFGDAYDFSLSHQSKRMTNSITYTEEVRNFERRFLVDGQDIAEYELVKELSINSILSLRRTSFSFEVRAMDRHSLSEVSEIGDSKLYGAALTATHRLSKNTSLSGSFNYDKNIFESPNERDRNDYYRLYDISLTNQFSQSLSWDLSFNHANSSQYKENRASFVLDMVY</sequence>
<dbReference type="EMBL" id="CP032095">
    <property type="protein sequence ID" value="AXY03738.1"/>
    <property type="molecule type" value="Genomic_DNA"/>
</dbReference>
<name>A0ABM6Z0X1_9VIBR</name>
<evidence type="ECO:0000313" key="2">
    <source>
        <dbReference type="EMBL" id="AXY03738.1"/>
    </source>
</evidence>
<feature type="signal peptide" evidence="1">
    <location>
        <begin position="1"/>
        <end position="26"/>
    </location>
</feature>
<evidence type="ECO:0008006" key="4">
    <source>
        <dbReference type="Google" id="ProtNLM"/>
    </source>
</evidence>